<keyword evidence="2" id="KW-0472">Membrane</keyword>
<keyword evidence="2" id="KW-0812">Transmembrane</keyword>
<organism evidence="4 5">
    <name type="scientific">Streptomyces griseoflavus Tu4000</name>
    <dbReference type="NCBI Taxonomy" id="467200"/>
    <lineage>
        <taxon>Bacteria</taxon>
        <taxon>Bacillati</taxon>
        <taxon>Actinomycetota</taxon>
        <taxon>Actinomycetes</taxon>
        <taxon>Kitasatosporales</taxon>
        <taxon>Streptomycetaceae</taxon>
        <taxon>Streptomyces</taxon>
    </lineage>
</organism>
<dbReference type="Pfam" id="PF00581">
    <property type="entry name" value="Rhodanese"/>
    <property type="match status" value="1"/>
</dbReference>
<dbReference type="Proteomes" id="UP000002968">
    <property type="component" value="Unassembled WGS sequence"/>
</dbReference>
<protein>
    <submittedName>
        <fullName evidence="4">Rhodanese domain-containing protein</fullName>
    </submittedName>
</protein>
<evidence type="ECO:0000256" key="2">
    <source>
        <dbReference type="SAM" id="Phobius"/>
    </source>
</evidence>
<evidence type="ECO:0000259" key="3">
    <source>
        <dbReference type="PROSITE" id="PS50206"/>
    </source>
</evidence>
<evidence type="ECO:0000313" key="4">
    <source>
        <dbReference type="EMBL" id="EFL40348.1"/>
    </source>
</evidence>
<accession>D9XMF6</accession>
<feature type="transmembrane region" description="Helical" evidence="2">
    <location>
        <begin position="142"/>
        <end position="160"/>
    </location>
</feature>
<gene>
    <name evidence="4" type="ORF">SSRG_03152</name>
</gene>
<keyword evidence="2" id="KW-1133">Transmembrane helix</keyword>
<dbReference type="InterPro" id="IPR001763">
    <property type="entry name" value="Rhodanese-like_dom"/>
</dbReference>
<dbReference type="InterPro" id="IPR021309">
    <property type="entry name" value="YgaP-like_TM"/>
</dbReference>
<dbReference type="HOGENOM" id="CLU_107126_0_0_11"/>
<feature type="region of interest" description="Disordered" evidence="1">
    <location>
        <begin position="1"/>
        <end position="28"/>
    </location>
</feature>
<feature type="domain" description="Rhodanese" evidence="3">
    <location>
        <begin position="41"/>
        <end position="131"/>
    </location>
</feature>
<dbReference type="EMBL" id="GG657758">
    <property type="protein sequence ID" value="EFL40348.1"/>
    <property type="molecule type" value="Genomic_DNA"/>
</dbReference>
<dbReference type="AlphaFoldDB" id="D9XMF6"/>
<dbReference type="eggNOG" id="COG0607">
    <property type="taxonomic scope" value="Bacteria"/>
</dbReference>
<sequence length="213" mass="22881">MPRRLRPPVPEPPTAHRDQRVTTPTTPRGLTIDELRAKLDSANPPRLLDVRSPAEFEGAHIPGSYNVPLDTLREHRAELTKHLDTDVVLVCRSGQRAGQAERALAEAGLPGLAVLSGGMTAWEKSGAPTNYGQERWDMERQVRLVAGSLVLVGAVGSFFVPGLQALSAFVGGGLAFAAISNTCAMGVMLSKMPWNRTPSFDPRKAVAQLADGR</sequence>
<dbReference type="InterPro" id="IPR036873">
    <property type="entry name" value="Rhodanese-like_dom_sf"/>
</dbReference>
<dbReference type="Gene3D" id="3.40.250.10">
    <property type="entry name" value="Rhodanese-like domain"/>
    <property type="match status" value="1"/>
</dbReference>
<feature type="transmembrane region" description="Helical" evidence="2">
    <location>
        <begin position="166"/>
        <end position="189"/>
    </location>
</feature>
<reference evidence="4" key="1">
    <citation type="submission" date="2009-02" db="EMBL/GenBank/DDBJ databases">
        <title>Annotation of Streptomyces griseoflavus strain Tu4000.</title>
        <authorList>
            <consortium name="The Broad Institute Genome Sequencing Platform"/>
            <consortium name="Broad Institute Microbial Sequencing Center"/>
            <person name="Fischbach M."/>
            <person name="Godfrey P."/>
            <person name="Ward D."/>
            <person name="Young S."/>
            <person name="Zeng Q."/>
            <person name="Koehrsen M."/>
            <person name="Alvarado L."/>
            <person name="Berlin A.M."/>
            <person name="Bochicchio J."/>
            <person name="Borenstein D."/>
            <person name="Chapman S.B."/>
            <person name="Chen Z."/>
            <person name="Engels R."/>
            <person name="Freedman E."/>
            <person name="Gellesch M."/>
            <person name="Goldberg J."/>
            <person name="Griggs A."/>
            <person name="Gujja S."/>
            <person name="Heilman E.R."/>
            <person name="Heiman D.I."/>
            <person name="Hepburn T.A."/>
            <person name="Howarth C."/>
            <person name="Jen D."/>
            <person name="Larson L."/>
            <person name="Lewis B."/>
            <person name="Mehta T."/>
            <person name="Park D."/>
            <person name="Pearson M."/>
            <person name="Richards J."/>
            <person name="Roberts A."/>
            <person name="Saif S."/>
            <person name="Shea T.D."/>
            <person name="Shenoy N."/>
            <person name="Sisk P."/>
            <person name="Stolte C."/>
            <person name="Sykes S.N."/>
            <person name="Thomson T."/>
            <person name="Walk T."/>
            <person name="White J."/>
            <person name="Yandava C."/>
            <person name="Straight P."/>
            <person name="Clardy J."/>
            <person name="Hung D."/>
            <person name="Kolter R."/>
            <person name="Mekalanos J."/>
            <person name="Walker S."/>
            <person name="Walsh C.T."/>
            <person name="Wieland-Brown L.C."/>
            <person name="Haas B."/>
            <person name="Nusbaum C."/>
            <person name="Birren B."/>
        </authorList>
    </citation>
    <scope>NUCLEOTIDE SEQUENCE [LARGE SCALE GENOMIC DNA]</scope>
    <source>
        <strain evidence="4">Tu4000</strain>
    </source>
</reference>
<dbReference type="Pfam" id="PF11127">
    <property type="entry name" value="YgaP-like_TM"/>
    <property type="match status" value="1"/>
</dbReference>
<proteinExistence type="predicted"/>
<keyword evidence="5" id="KW-1185">Reference proteome</keyword>
<evidence type="ECO:0000256" key="1">
    <source>
        <dbReference type="SAM" id="MobiDB-lite"/>
    </source>
</evidence>
<dbReference type="PANTHER" id="PTHR43031">
    <property type="entry name" value="FAD-DEPENDENT OXIDOREDUCTASE"/>
    <property type="match status" value="1"/>
</dbReference>
<dbReference type="CDD" id="cd00158">
    <property type="entry name" value="RHOD"/>
    <property type="match status" value="1"/>
</dbReference>
<dbReference type="SUPFAM" id="SSF52821">
    <property type="entry name" value="Rhodanese/Cell cycle control phosphatase"/>
    <property type="match status" value="1"/>
</dbReference>
<name>D9XMF6_9ACTN</name>
<dbReference type="PANTHER" id="PTHR43031:SF1">
    <property type="entry name" value="PYRIDINE NUCLEOTIDE-DISULPHIDE OXIDOREDUCTASE"/>
    <property type="match status" value="1"/>
</dbReference>
<dbReference type="SMART" id="SM00450">
    <property type="entry name" value="RHOD"/>
    <property type="match status" value="1"/>
</dbReference>
<dbReference type="STRING" id="467200.SSRG_03152"/>
<dbReference type="PROSITE" id="PS50206">
    <property type="entry name" value="RHODANESE_3"/>
    <property type="match status" value="1"/>
</dbReference>
<dbReference type="Gene3D" id="6.10.140.1340">
    <property type="match status" value="1"/>
</dbReference>
<dbReference type="InterPro" id="IPR050229">
    <property type="entry name" value="GlpE_sulfurtransferase"/>
</dbReference>
<evidence type="ECO:0000313" key="5">
    <source>
        <dbReference type="Proteomes" id="UP000002968"/>
    </source>
</evidence>